<keyword evidence="2" id="KW-0560">Oxidoreductase</keyword>
<dbReference type="Proteomes" id="UP000777438">
    <property type="component" value="Unassembled WGS sequence"/>
</dbReference>
<name>A0A9P9AUS5_9HYPO</name>
<dbReference type="PRINTS" id="PR00081">
    <property type="entry name" value="GDHRDH"/>
</dbReference>
<dbReference type="InterPro" id="IPR036291">
    <property type="entry name" value="NAD(P)-bd_dom_sf"/>
</dbReference>
<dbReference type="InterPro" id="IPR002347">
    <property type="entry name" value="SDR_fam"/>
</dbReference>
<dbReference type="OrthoDB" id="2102561at2759"/>
<dbReference type="SUPFAM" id="SSF51735">
    <property type="entry name" value="NAD(P)-binding Rossmann-fold domains"/>
    <property type="match status" value="1"/>
</dbReference>
<keyword evidence="4" id="KW-1185">Reference proteome</keyword>
<accession>A0A9P9AUS5</accession>
<dbReference type="Gene3D" id="3.40.50.720">
    <property type="entry name" value="NAD(P)-binding Rossmann-like Domain"/>
    <property type="match status" value="1"/>
</dbReference>
<organism evidence="3 4">
    <name type="scientific">Thelonectria olida</name>
    <dbReference type="NCBI Taxonomy" id="1576542"/>
    <lineage>
        <taxon>Eukaryota</taxon>
        <taxon>Fungi</taxon>
        <taxon>Dikarya</taxon>
        <taxon>Ascomycota</taxon>
        <taxon>Pezizomycotina</taxon>
        <taxon>Sordariomycetes</taxon>
        <taxon>Hypocreomycetidae</taxon>
        <taxon>Hypocreales</taxon>
        <taxon>Nectriaceae</taxon>
        <taxon>Thelonectria</taxon>
    </lineage>
</organism>
<feature type="non-terminal residue" evidence="3">
    <location>
        <position position="1"/>
    </location>
</feature>
<dbReference type="GO" id="GO:0019433">
    <property type="term" value="P:triglyceride catabolic process"/>
    <property type="evidence" value="ECO:0007669"/>
    <property type="project" value="TreeGrafter"/>
</dbReference>
<dbReference type="EMBL" id="JAGPYM010000004">
    <property type="protein sequence ID" value="KAH6896004.1"/>
    <property type="molecule type" value="Genomic_DNA"/>
</dbReference>
<feature type="non-terminal residue" evidence="3">
    <location>
        <position position="116"/>
    </location>
</feature>
<evidence type="ECO:0008006" key="5">
    <source>
        <dbReference type="Google" id="ProtNLM"/>
    </source>
</evidence>
<sequence length="116" mass="12390">SVFITGCGPGGIGASLAKEFYHRVFASGRTPEETDPSLSDLRIDTLVVDVTSSKSIEAAAQMIRAKTGGTLDVLINNAGLIHVMPFADTPVAEVRRLFDVTVFAIWVVTQAFLPLL</sequence>
<dbReference type="PANTHER" id="PTHR44169">
    <property type="entry name" value="NADPH-DEPENDENT 1-ACYLDIHYDROXYACETONE PHOSPHATE REDUCTASE"/>
    <property type="match status" value="1"/>
</dbReference>
<dbReference type="GO" id="GO:0004806">
    <property type="term" value="F:triacylglycerol lipase activity"/>
    <property type="evidence" value="ECO:0007669"/>
    <property type="project" value="TreeGrafter"/>
</dbReference>
<evidence type="ECO:0000256" key="2">
    <source>
        <dbReference type="ARBA" id="ARBA00023002"/>
    </source>
</evidence>
<dbReference type="GO" id="GO:0005783">
    <property type="term" value="C:endoplasmic reticulum"/>
    <property type="evidence" value="ECO:0007669"/>
    <property type="project" value="TreeGrafter"/>
</dbReference>
<proteinExistence type="inferred from homology"/>
<dbReference type="GO" id="GO:0006654">
    <property type="term" value="P:phosphatidic acid biosynthetic process"/>
    <property type="evidence" value="ECO:0007669"/>
    <property type="project" value="TreeGrafter"/>
</dbReference>
<comment type="similarity">
    <text evidence="1">Belongs to the short-chain dehydrogenases/reductases (SDR) family.</text>
</comment>
<dbReference type="AlphaFoldDB" id="A0A9P9AUS5"/>
<dbReference type="GO" id="GO:0005811">
    <property type="term" value="C:lipid droplet"/>
    <property type="evidence" value="ECO:0007669"/>
    <property type="project" value="TreeGrafter"/>
</dbReference>
<dbReference type="GO" id="GO:0000140">
    <property type="term" value="F:acylglycerone-phosphate reductase (NADP+) activity"/>
    <property type="evidence" value="ECO:0007669"/>
    <property type="project" value="TreeGrafter"/>
</dbReference>
<comment type="caution">
    <text evidence="3">The sequence shown here is derived from an EMBL/GenBank/DDBJ whole genome shotgun (WGS) entry which is preliminary data.</text>
</comment>
<reference evidence="3 4" key="1">
    <citation type="journal article" date="2021" name="Nat. Commun.">
        <title>Genetic determinants of endophytism in the Arabidopsis root mycobiome.</title>
        <authorList>
            <person name="Mesny F."/>
            <person name="Miyauchi S."/>
            <person name="Thiergart T."/>
            <person name="Pickel B."/>
            <person name="Atanasova L."/>
            <person name="Karlsson M."/>
            <person name="Huettel B."/>
            <person name="Barry K.W."/>
            <person name="Haridas S."/>
            <person name="Chen C."/>
            <person name="Bauer D."/>
            <person name="Andreopoulos W."/>
            <person name="Pangilinan J."/>
            <person name="LaButti K."/>
            <person name="Riley R."/>
            <person name="Lipzen A."/>
            <person name="Clum A."/>
            <person name="Drula E."/>
            <person name="Henrissat B."/>
            <person name="Kohler A."/>
            <person name="Grigoriev I.V."/>
            <person name="Martin F.M."/>
            <person name="Hacquard S."/>
        </authorList>
    </citation>
    <scope>NUCLEOTIDE SEQUENCE [LARGE SCALE GENOMIC DNA]</scope>
    <source>
        <strain evidence="3 4">MPI-CAGE-CH-0241</strain>
    </source>
</reference>
<dbReference type="Pfam" id="PF00106">
    <property type="entry name" value="adh_short"/>
    <property type="match status" value="1"/>
</dbReference>
<protein>
    <recommendedName>
        <fullName evidence="5">NAD(P)-binding protein</fullName>
    </recommendedName>
</protein>
<evidence type="ECO:0000256" key="1">
    <source>
        <dbReference type="ARBA" id="ARBA00006484"/>
    </source>
</evidence>
<dbReference type="PANTHER" id="PTHR44169:SF6">
    <property type="entry name" value="NADPH-DEPENDENT 1-ACYLDIHYDROXYACETONE PHOSPHATE REDUCTASE"/>
    <property type="match status" value="1"/>
</dbReference>
<gene>
    <name evidence="3" type="ORF">B0T10DRAFT_365127</name>
</gene>
<evidence type="ECO:0000313" key="3">
    <source>
        <dbReference type="EMBL" id="KAH6896004.1"/>
    </source>
</evidence>
<evidence type="ECO:0000313" key="4">
    <source>
        <dbReference type="Proteomes" id="UP000777438"/>
    </source>
</evidence>